<feature type="compositionally biased region" description="Basic and acidic residues" evidence="1">
    <location>
        <begin position="43"/>
        <end position="54"/>
    </location>
</feature>
<keyword evidence="3" id="KW-1185">Reference proteome</keyword>
<protein>
    <submittedName>
        <fullName evidence="2">Uncharacterized protein</fullName>
    </submittedName>
</protein>
<sequence length="61" mass="6375">RREQVYGNEPPPPLCRARPPAGEARERGAGPGAAATGSSRGGDAVRERAARDLWGRPGPGR</sequence>
<comment type="caution">
    <text evidence="2">The sequence shown here is derived from an EMBL/GenBank/DDBJ whole genome shotgun (WGS) entry which is preliminary data.</text>
</comment>
<organism evidence="2 3">
    <name type="scientific">Saguinus oedipus</name>
    <name type="common">Cotton-top tamarin</name>
    <name type="synonym">Oedipomidas oedipus</name>
    <dbReference type="NCBI Taxonomy" id="9490"/>
    <lineage>
        <taxon>Eukaryota</taxon>
        <taxon>Metazoa</taxon>
        <taxon>Chordata</taxon>
        <taxon>Craniata</taxon>
        <taxon>Vertebrata</taxon>
        <taxon>Euteleostomi</taxon>
        <taxon>Mammalia</taxon>
        <taxon>Eutheria</taxon>
        <taxon>Euarchontoglires</taxon>
        <taxon>Primates</taxon>
        <taxon>Haplorrhini</taxon>
        <taxon>Platyrrhini</taxon>
        <taxon>Cebidae</taxon>
        <taxon>Callitrichinae</taxon>
        <taxon>Saguinus</taxon>
    </lineage>
</organism>
<evidence type="ECO:0000313" key="3">
    <source>
        <dbReference type="Proteomes" id="UP001266305"/>
    </source>
</evidence>
<dbReference type="Proteomes" id="UP001266305">
    <property type="component" value="Unassembled WGS sequence"/>
</dbReference>
<name>A0ABQ9VC80_SAGOE</name>
<feature type="non-terminal residue" evidence="2">
    <location>
        <position position="1"/>
    </location>
</feature>
<proteinExistence type="predicted"/>
<reference evidence="2 3" key="1">
    <citation type="submission" date="2023-05" db="EMBL/GenBank/DDBJ databases">
        <title>B98-5 Cell Line De Novo Hybrid Assembly: An Optical Mapping Approach.</title>
        <authorList>
            <person name="Kananen K."/>
            <person name="Auerbach J.A."/>
            <person name="Kautto E."/>
            <person name="Blachly J.S."/>
        </authorList>
    </citation>
    <scope>NUCLEOTIDE SEQUENCE [LARGE SCALE GENOMIC DNA]</scope>
    <source>
        <strain evidence="2">B95-8</strain>
        <tissue evidence="2">Cell line</tissue>
    </source>
</reference>
<accession>A0ABQ9VC80</accession>
<dbReference type="EMBL" id="JASSZA010000007">
    <property type="protein sequence ID" value="KAK2106876.1"/>
    <property type="molecule type" value="Genomic_DNA"/>
</dbReference>
<feature type="non-terminal residue" evidence="2">
    <location>
        <position position="61"/>
    </location>
</feature>
<feature type="region of interest" description="Disordered" evidence="1">
    <location>
        <begin position="1"/>
        <end position="61"/>
    </location>
</feature>
<evidence type="ECO:0000313" key="2">
    <source>
        <dbReference type="EMBL" id="KAK2106876.1"/>
    </source>
</evidence>
<feature type="compositionally biased region" description="Low complexity" evidence="1">
    <location>
        <begin position="32"/>
        <end position="42"/>
    </location>
</feature>
<evidence type="ECO:0000256" key="1">
    <source>
        <dbReference type="SAM" id="MobiDB-lite"/>
    </source>
</evidence>
<gene>
    <name evidence="2" type="ORF">P7K49_016390</name>
</gene>